<reference evidence="2 3" key="1">
    <citation type="submission" date="2016-05" db="EMBL/GenBank/DDBJ databases">
        <title>Comparative genomics of biotechnologically important yeasts.</title>
        <authorList>
            <consortium name="DOE Joint Genome Institute"/>
            <person name="Riley R."/>
            <person name="Haridas S."/>
            <person name="Wolfe K.H."/>
            <person name="Lopes M.R."/>
            <person name="Hittinger C.T."/>
            <person name="Goker M."/>
            <person name="Salamov A."/>
            <person name="Wisecaver J."/>
            <person name="Long T.M."/>
            <person name="Aerts A.L."/>
            <person name="Barry K."/>
            <person name="Choi C."/>
            <person name="Clum A."/>
            <person name="Coughlan A.Y."/>
            <person name="Deshpande S."/>
            <person name="Douglass A.P."/>
            <person name="Hanson S.J."/>
            <person name="Klenk H.-P."/>
            <person name="LaButti K."/>
            <person name="Lapidus A."/>
            <person name="Lindquist E."/>
            <person name="Lipzen A."/>
            <person name="Meier-kolthoff J.P."/>
            <person name="Ohm R.A."/>
            <person name="Otillar R.P."/>
            <person name="Pangilinan J."/>
            <person name="Peng Y."/>
            <person name="Rokas A."/>
            <person name="Rosa C.A."/>
            <person name="Scheuner C."/>
            <person name="Sibirny A.A."/>
            <person name="Slot J.C."/>
            <person name="Stielow J.B."/>
            <person name="Sun H."/>
            <person name="Kurtzman C.P."/>
            <person name="Blackwell M."/>
            <person name="Grigoriev I.V."/>
            <person name="Jeffries T.W."/>
        </authorList>
    </citation>
    <scope>NUCLEOTIDE SEQUENCE [LARGE SCALE GENOMIC DNA]</scope>
    <source>
        <strain evidence="2 3">NRRL YB-4993</strain>
    </source>
</reference>
<dbReference type="AlphaFoldDB" id="A0A1A0HG29"/>
<proteinExistence type="predicted"/>
<dbReference type="Proteomes" id="UP000092555">
    <property type="component" value="Unassembled WGS sequence"/>
</dbReference>
<keyword evidence="3" id="KW-1185">Reference proteome</keyword>
<organism evidence="2 3">
    <name type="scientific">Metschnikowia bicuspidata var. bicuspidata NRRL YB-4993</name>
    <dbReference type="NCBI Taxonomy" id="869754"/>
    <lineage>
        <taxon>Eukaryota</taxon>
        <taxon>Fungi</taxon>
        <taxon>Dikarya</taxon>
        <taxon>Ascomycota</taxon>
        <taxon>Saccharomycotina</taxon>
        <taxon>Pichiomycetes</taxon>
        <taxon>Metschnikowiaceae</taxon>
        <taxon>Metschnikowia</taxon>
    </lineage>
</organism>
<feature type="compositionally biased region" description="Basic residues" evidence="1">
    <location>
        <begin position="119"/>
        <end position="131"/>
    </location>
</feature>
<name>A0A1A0HG29_9ASCO</name>
<accession>A0A1A0HG29</accession>
<evidence type="ECO:0000256" key="1">
    <source>
        <dbReference type="SAM" id="MobiDB-lite"/>
    </source>
</evidence>
<comment type="caution">
    <text evidence="2">The sequence shown here is derived from an EMBL/GenBank/DDBJ whole genome shotgun (WGS) entry which is preliminary data.</text>
</comment>
<evidence type="ECO:0000313" key="3">
    <source>
        <dbReference type="Proteomes" id="UP000092555"/>
    </source>
</evidence>
<sequence>MAFAITSLENKDIDSIVLPTVPNEDIELITLPLSASAEIEFASPLSPGEDMEITLPLDSREDIEILLPLDSNEDIDLALTLDSSEDNGIITLPLYSLGEIKISLLPTVQSKDAETLTRKVSKKSHTARSPRKQSSQFAVRSGFRSTRLANSGSLLSRRRRKSAKSVSSNSERCGTLGHLTNISITTAFRQHLKKVFIKTDQKINNYFIAHFKYNDGNFRKNWRELIYRIRYGPNQLILSYSIILPGTDKYKHRLWKGEWIDISGKNLSVLYRSSVQSGAPSLGKLFINMIKKLKNVSQVKGYNGKFIEQNAVLTPNIIYSRIPRLFNILKKCLAWRRVKGKANMSAEEFQNTPIVDNVTLLMEALDRADGNVGPSCVSIIRPERSTNSAKREISETFVTILSHDLDNFVTDSPFKAGFRSSSNMATEPANHKRRYMWGDSPIEPLEGIQSTHSHSSTGSEYRKNSSAEDSCDLYYMSSNDDSSYHDWKKPEPYASSFKPLSLAEISLLASSVIDWRSSGRSSFNSGLPSLTIRLGSEYSALLEEPSDRCLRNMFRALLLEKENET</sequence>
<gene>
    <name evidence="2" type="ORF">METBIDRAFT_9296</name>
</gene>
<evidence type="ECO:0000313" key="2">
    <source>
        <dbReference type="EMBL" id="OBA22956.1"/>
    </source>
</evidence>
<feature type="region of interest" description="Disordered" evidence="1">
    <location>
        <begin position="115"/>
        <end position="140"/>
    </location>
</feature>
<dbReference type="EMBL" id="LXTC01000001">
    <property type="protein sequence ID" value="OBA22956.1"/>
    <property type="molecule type" value="Genomic_DNA"/>
</dbReference>
<dbReference type="GeneID" id="30032329"/>
<protein>
    <submittedName>
        <fullName evidence="2">Uncharacterized protein</fullName>
    </submittedName>
</protein>
<dbReference type="RefSeq" id="XP_018713437.1">
    <property type="nucleotide sequence ID" value="XM_018859354.1"/>
</dbReference>